<reference evidence="1" key="1">
    <citation type="submission" date="2021-10" db="EMBL/GenBank/DDBJ databases">
        <title>Melipona bicolor Genome sequencing and assembly.</title>
        <authorList>
            <person name="Araujo N.S."/>
            <person name="Arias M.C."/>
        </authorList>
    </citation>
    <scope>NUCLEOTIDE SEQUENCE</scope>
    <source>
        <strain evidence="1">USP_2M_L1-L4_2017</strain>
        <tissue evidence="1">Whole body</tissue>
    </source>
</reference>
<organism evidence="1 2">
    <name type="scientific">Melipona bicolor</name>
    <dbReference type="NCBI Taxonomy" id="60889"/>
    <lineage>
        <taxon>Eukaryota</taxon>
        <taxon>Metazoa</taxon>
        <taxon>Ecdysozoa</taxon>
        <taxon>Arthropoda</taxon>
        <taxon>Hexapoda</taxon>
        <taxon>Insecta</taxon>
        <taxon>Pterygota</taxon>
        <taxon>Neoptera</taxon>
        <taxon>Endopterygota</taxon>
        <taxon>Hymenoptera</taxon>
        <taxon>Apocrita</taxon>
        <taxon>Aculeata</taxon>
        <taxon>Apoidea</taxon>
        <taxon>Anthophila</taxon>
        <taxon>Apidae</taxon>
        <taxon>Melipona</taxon>
    </lineage>
</organism>
<dbReference type="AlphaFoldDB" id="A0AA40KYF9"/>
<accession>A0AA40KYF9</accession>
<dbReference type="EMBL" id="JAHYIQ010000001">
    <property type="protein sequence ID" value="KAK1137720.1"/>
    <property type="molecule type" value="Genomic_DNA"/>
</dbReference>
<proteinExistence type="predicted"/>
<protein>
    <submittedName>
        <fullName evidence="1">Uncharacterized protein</fullName>
    </submittedName>
</protein>
<dbReference type="Proteomes" id="UP001177670">
    <property type="component" value="Unassembled WGS sequence"/>
</dbReference>
<comment type="caution">
    <text evidence="1">The sequence shown here is derived from an EMBL/GenBank/DDBJ whole genome shotgun (WGS) entry which is preliminary data.</text>
</comment>
<evidence type="ECO:0000313" key="1">
    <source>
        <dbReference type="EMBL" id="KAK1137720.1"/>
    </source>
</evidence>
<name>A0AA40KYF9_9HYME</name>
<sequence length="61" mass="6798">MIIKYLIVSLKSGKCSQLLVIVCNSIKDIVSNMTKTQFNKTKLVTVNCYCGNISDNDTHES</sequence>
<evidence type="ECO:0000313" key="2">
    <source>
        <dbReference type="Proteomes" id="UP001177670"/>
    </source>
</evidence>
<gene>
    <name evidence="1" type="ORF">K0M31_002214</name>
</gene>
<keyword evidence="2" id="KW-1185">Reference proteome</keyword>